<sequence>MVNKEYTPSENEEAILKILKEGRDSGEPWGRANPLFLREETGLNKQQVNYSLNQLAAAGWVTKLTEGLYEFVSDPRTDP</sequence>
<keyword evidence="3" id="KW-1185">Reference proteome</keyword>
<dbReference type="InterPro" id="IPR036388">
    <property type="entry name" value="WH-like_DNA-bd_sf"/>
</dbReference>
<dbReference type="AlphaFoldDB" id="A0ABD5YZM5"/>
<dbReference type="EMBL" id="JBHTAR010000003">
    <property type="protein sequence ID" value="MFC7198046.1"/>
    <property type="molecule type" value="Genomic_DNA"/>
</dbReference>
<reference evidence="3" key="2">
    <citation type="journal article" date="2019" name="Int. J. Syst. Evol. Microbiol.">
        <title>The Global Catalogue of Microorganisms (GCM) 10K type strain sequencing project: providing services to taxonomists for standard genome sequencing and annotation.</title>
        <authorList>
            <consortium name="The Broad Institute Genomics Platform"/>
            <consortium name="The Broad Institute Genome Sequencing Center for Infectious Disease"/>
            <person name="Wu L."/>
            <person name="Ma J."/>
        </authorList>
    </citation>
    <scope>NUCLEOTIDE SEQUENCE [LARGE SCALE GENOMIC DNA]</scope>
    <source>
        <strain evidence="3">XZGYJ-43</strain>
    </source>
</reference>
<dbReference type="Proteomes" id="UP001596447">
    <property type="component" value="Unassembled WGS sequence"/>
</dbReference>
<dbReference type="EMBL" id="JBHTAR010000003">
    <property type="protein sequence ID" value="MFC7198286.1"/>
    <property type="molecule type" value="Genomic_DNA"/>
</dbReference>
<name>A0ABD5YZM5_9EURY</name>
<evidence type="ECO:0000313" key="3">
    <source>
        <dbReference type="Proteomes" id="UP001596447"/>
    </source>
</evidence>
<dbReference type="RefSeq" id="WP_279530227.1">
    <property type="nucleotide sequence ID" value="NZ_CP122313.1"/>
</dbReference>
<gene>
    <name evidence="1" type="ORF">ACFQJ9_00795</name>
    <name evidence="2" type="ORF">ACFQJ9_02110</name>
</gene>
<dbReference type="Gene3D" id="1.10.10.10">
    <property type="entry name" value="Winged helix-like DNA-binding domain superfamily/Winged helix DNA-binding domain"/>
    <property type="match status" value="1"/>
</dbReference>
<evidence type="ECO:0000313" key="2">
    <source>
        <dbReference type="EMBL" id="MFC7198286.1"/>
    </source>
</evidence>
<evidence type="ECO:0000313" key="1">
    <source>
        <dbReference type="EMBL" id="MFC7198046.1"/>
    </source>
</evidence>
<reference evidence="1" key="3">
    <citation type="submission" date="2024-09" db="EMBL/GenBank/DDBJ databases">
        <authorList>
            <person name="Sun Q."/>
        </authorList>
    </citation>
    <scope>NUCLEOTIDE SEQUENCE</scope>
    <source>
        <strain evidence="1">NBRC 114356</strain>
    </source>
</reference>
<accession>A0ABD5YZM5</accession>
<protein>
    <submittedName>
        <fullName evidence="1">MarR family transcriptional regulator</fullName>
    </submittedName>
</protein>
<proteinExistence type="predicted"/>
<reference evidence="1" key="1">
    <citation type="journal article" date="2014" name="Int. J. Syst. Evol. Microbiol.">
        <title>Complete genome sequence of Corynebacterium casei LMG S-19264T (=DSM 44701T), isolated from a smear-ripened cheese.</title>
        <authorList>
            <consortium name="US DOE Joint Genome Institute (JGI-PGF)"/>
            <person name="Walter F."/>
            <person name="Albersmeier A."/>
            <person name="Kalinowski J."/>
            <person name="Ruckert C."/>
        </authorList>
    </citation>
    <scope>NUCLEOTIDE SEQUENCE [LARGE SCALE GENOMIC DNA]</scope>
    <source>
        <strain evidence="1">NBRC 114356</strain>
    </source>
</reference>
<organism evidence="1 3">
    <name type="scientific">Halospeciosus flavus</name>
    <dbReference type="NCBI Taxonomy" id="3032283"/>
    <lineage>
        <taxon>Archaea</taxon>
        <taxon>Methanobacteriati</taxon>
        <taxon>Methanobacteriota</taxon>
        <taxon>Stenosarchaea group</taxon>
        <taxon>Halobacteria</taxon>
        <taxon>Halobacteriales</taxon>
        <taxon>Halobacteriaceae</taxon>
        <taxon>Halospeciosus</taxon>
    </lineage>
</organism>
<comment type="caution">
    <text evidence="1">The sequence shown here is derived from an EMBL/GenBank/DDBJ whole genome shotgun (WGS) entry which is preliminary data.</text>
</comment>